<dbReference type="Gene3D" id="3.40.640.10">
    <property type="entry name" value="Type I PLP-dependent aspartate aminotransferase-like (Major domain)"/>
    <property type="match status" value="1"/>
</dbReference>
<dbReference type="PANTHER" id="PTHR43525">
    <property type="entry name" value="PROTEIN MALY"/>
    <property type="match status" value="1"/>
</dbReference>
<dbReference type="SUPFAM" id="SSF53383">
    <property type="entry name" value="PLP-dependent transferases"/>
    <property type="match status" value="1"/>
</dbReference>
<proteinExistence type="inferred from homology"/>
<dbReference type="InterPro" id="IPR015422">
    <property type="entry name" value="PyrdxlP-dep_Trfase_small"/>
</dbReference>
<evidence type="ECO:0000313" key="7">
    <source>
        <dbReference type="EMBL" id="OTN76573.1"/>
    </source>
</evidence>
<dbReference type="InterPro" id="IPR015421">
    <property type="entry name" value="PyrdxlP-dep_Trfase_major"/>
</dbReference>
<dbReference type="GO" id="GO:0030170">
    <property type="term" value="F:pyridoxal phosphate binding"/>
    <property type="evidence" value="ECO:0007669"/>
    <property type="project" value="InterPro"/>
</dbReference>
<dbReference type="AlphaFoldDB" id="A0A242A7I6"/>
<comment type="caution">
    <text evidence="7">The sequence shown here is derived from an EMBL/GenBank/DDBJ whole genome shotgun (WGS) entry which is preliminary data.</text>
</comment>
<comment type="similarity">
    <text evidence="5">Belongs to the class-II pyridoxal-phosphate-dependent aminotransferase family. MalY/PatB cystathionine beta-lyase subfamily.</text>
</comment>
<reference evidence="7 8" key="1">
    <citation type="submission" date="2017-05" db="EMBL/GenBank/DDBJ databases">
        <title>The Genome Sequence of Enterococcus sp. 8G7_MSG3316.</title>
        <authorList>
            <consortium name="The Broad Institute Genomics Platform"/>
            <consortium name="The Broad Institute Genomic Center for Infectious Diseases"/>
            <person name="Earl A."/>
            <person name="Manson A."/>
            <person name="Schwartman J."/>
            <person name="Gilmore M."/>
            <person name="Abouelleil A."/>
            <person name="Cao P."/>
            <person name="Chapman S."/>
            <person name="Cusick C."/>
            <person name="Shea T."/>
            <person name="Young S."/>
            <person name="Neafsey D."/>
            <person name="Nusbaum C."/>
            <person name="Birren B."/>
        </authorList>
    </citation>
    <scope>NUCLEOTIDE SEQUENCE [LARGE SCALE GENOMIC DNA]</scope>
    <source>
        <strain evidence="7 8">8G7_MSG3316</strain>
    </source>
</reference>
<keyword evidence="4" id="KW-0456">Lyase</keyword>
<gene>
    <name evidence="7" type="ORF">A5886_001650</name>
</gene>
<dbReference type="InterPro" id="IPR051798">
    <property type="entry name" value="Class-II_PLP-Dep_Aminotrans"/>
</dbReference>
<accession>A0A242A7I6</accession>
<dbReference type="InterPro" id="IPR027619">
    <property type="entry name" value="C-S_lyase_PatB-like"/>
</dbReference>
<evidence type="ECO:0000313" key="8">
    <source>
        <dbReference type="Proteomes" id="UP000195043"/>
    </source>
</evidence>
<dbReference type="CDD" id="cd00609">
    <property type="entry name" value="AAT_like"/>
    <property type="match status" value="1"/>
</dbReference>
<dbReference type="GO" id="GO:0047804">
    <property type="term" value="F:cysteine-S-conjugate beta-lyase activity"/>
    <property type="evidence" value="ECO:0007669"/>
    <property type="project" value="UniProtKB-EC"/>
</dbReference>
<evidence type="ECO:0000259" key="6">
    <source>
        <dbReference type="Pfam" id="PF00155"/>
    </source>
</evidence>
<evidence type="ECO:0000256" key="5">
    <source>
        <dbReference type="ARBA" id="ARBA00037974"/>
    </source>
</evidence>
<dbReference type="InterPro" id="IPR004839">
    <property type="entry name" value="Aminotransferase_I/II_large"/>
</dbReference>
<keyword evidence="8" id="KW-1185">Reference proteome</keyword>
<dbReference type="Proteomes" id="UP000195043">
    <property type="component" value="Unassembled WGS sequence"/>
</dbReference>
<protein>
    <recommendedName>
        <fullName evidence="2">cysteine-S-conjugate beta-lyase</fullName>
        <ecNumber evidence="2">4.4.1.13</ecNumber>
    </recommendedName>
</protein>
<dbReference type="EC" id="4.4.1.13" evidence="2"/>
<dbReference type="Gene3D" id="3.90.1150.10">
    <property type="entry name" value="Aspartate Aminotransferase, domain 1"/>
    <property type="match status" value="1"/>
</dbReference>
<dbReference type="STRING" id="1834191.A5886_001650"/>
<feature type="domain" description="Aminotransferase class I/classII large" evidence="6">
    <location>
        <begin position="30"/>
        <end position="380"/>
    </location>
</feature>
<dbReference type="Pfam" id="PF00155">
    <property type="entry name" value="Aminotran_1_2"/>
    <property type="match status" value="1"/>
</dbReference>
<evidence type="ECO:0000256" key="2">
    <source>
        <dbReference type="ARBA" id="ARBA00012224"/>
    </source>
</evidence>
<dbReference type="RefSeq" id="WP_086274513.1">
    <property type="nucleotide sequence ID" value="NZ_NGKU01000001.1"/>
</dbReference>
<comment type="cofactor">
    <cofactor evidence="1">
        <name>pyridoxal 5'-phosphate</name>
        <dbReference type="ChEBI" id="CHEBI:597326"/>
    </cofactor>
</comment>
<dbReference type="InterPro" id="IPR015424">
    <property type="entry name" value="PyrdxlP-dep_Trfase"/>
</dbReference>
<dbReference type="NCBIfam" id="TIGR04350">
    <property type="entry name" value="C_S_lyase_PatB"/>
    <property type="match status" value="1"/>
</dbReference>
<organism evidence="7 8">
    <name type="scientific">Candidatus Enterococcus testudinis</name>
    <dbReference type="NCBI Taxonomy" id="1834191"/>
    <lineage>
        <taxon>Bacteria</taxon>
        <taxon>Bacillati</taxon>
        <taxon>Bacillota</taxon>
        <taxon>Bacilli</taxon>
        <taxon>Lactobacillales</taxon>
        <taxon>Enterococcaceae</taxon>
        <taxon>Enterococcus</taxon>
    </lineage>
</organism>
<evidence type="ECO:0000256" key="1">
    <source>
        <dbReference type="ARBA" id="ARBA00001933"/>
    </source>
</evidence>
<evidence type="ECO:0000256" key="3">
    <source>
        <dbReference type="ARBA" id="ARBA00022898"/>
    </source>
</evidence>
<evidence type="ECO:0000256" key="4">
    <source>
        <dbReference type="ARBA" id="ARBA00023239"/>
    </source>
</evidence>
<name>A0A242A7I6_9ENTE</name>
<keyword evidence="3" id="KW-0663">Pyridoxal phosphate</keyword>
<sequence>MDFDEEIDRRGTHCTQWDYIEDRFGQNDLLPFTISDTDFKVPPIVEKALFTRMQHPIYGYTRWNHGDFKDAVSHWYQTRFAATINDAWLVYSPSVIYSVKQLISILTVAGDGVIIQTPAYDAFFHLITSNGRKLVDNPLLYQEGNYQFNLVELAEQMAQPENKVLLLCSPHNPTGRVWERKELIEILRLAQQHGVFIISDEIHMDILREGQVHVPLVQLAEDNIAVVTSGSKTFNFPGLIYSYGLIPNPHIRTQFIQRLKEADGLSSTSIFGLTATIAAYQGGASWVDALNHYLDGNSRFVKQYLQQHHPEIAVVDSQATYLMWLDCSQMALSMAEIQERLINQGKVAIMDGAVYGAAGKDFLRLNIGCPRAKLEEGMGRFTRSFQ</sequence>
<dbReference type="OrthoDB" id="9802872at2"/>
<dbReference type="EMBL" id="NGKU01000001">
    <property type="protein sequence ID" value="OTN76573.1"/>
    <property type="molecule type" value="Genomic_DNA"/>
</dbReference>
<dbReference type="PANTHER" id="PTHR43525:SF1">
    <property type="entry name" value="PROTEIN MALY"/>
    <property type="match status" value="1"/>
</dbReference>